<organism evidence="2 3">
    <name type="scientific">Clostridium butyricum</name>
    <dbReference type="NCBI Taxonomy" id="1492"/>
    <lineage>
        <taxon>Bacteria</taxon>
        <taxon>Bacillati</taxon>
        <taxon>Bacillota</taxon>
        <taxon>Clostridia</taxon>
        <taxon>Eubacteriales</taxon>
        <taxon>Clostridiaceae</taxon>
        <taxon>Clostridium</taxon>
    </lineage>
</organism>
<dbReference type="RefSeq" id="WP_051119287.1">
    <property type="nucleotide sequence ID" value="NZ_AP019716.1"/>
</dbReference>
<reference evidence="2 3" key="1">
    <citation type="submission" date="2019-05" db="EMBL/GenBank/DDBJ databases">
        <authorList>
            <person name="Schori C."/>
            <person name="Ahrens C."/>
        </authorList>
    </citation>
    <scope>NUCLEOTIDE SEQUENCE [LARGE SCALE GENOMIC DNA]</scope>
    <source>
        <strain evidence="2 3">DSM 10702</strain>
    </source>
</reference>
<dbReference type="GeneID" id="92945008"/>
<sequence length="473" mass="50842">MAELKGSKYYTVVTDIGQAKIANSIYSGKKLDLTLLKLGDGNGAFYNPDSSQTDVKKEVWRGNVVDVEIDAGNPNWINIYTVIAPTDGGFTIREMAVFDSDGDMIGICNCAESYKPTLDEGSGKEITMKMTLAVVNTSAITLKIDPTIIYAKRKDVLELQTKVNEITKQINNLENDSYPIVEATGANAYIGASARIKAVGKGTRCTLFVGTASNGNCSLNLNNSGAVAIKDSNGNVVTNMKANIPYNLCHNGSDFILQGKGGGGNLIPKYLLAGYYGEGDNGRVDGAMVNRGAPTSNLNCGGVVNLQEGYYAGGQIIANSLASQTGGATADDTKVLNGYKYWKDGVLRTGNATIQSMGGINYRVGTFTVPNSKKTWINSEGTSISAYTLTIENLGFIPKNGTIYVLNITTSTPFLMSIGILRDGIYYLQRPSSTQKEYFIKIPSENNPDLSISSSLLRLPVYSYGDFNYFISE</sequence>
<dbReference type="InterPro" id="IPR051934">
    <property type="entry name" value="Phage_Tail_Fiber_Structural"/>
</dbReference>
<dbReference type="Pfam" id="PF12571">
    <property type="entry name" value="Phage_tail_fib"/>
    <property type="match status" value="1"/>
</dbReference>
<gene>
    <name evidence="2" type="ORF">FF104_12555</name>
</gene>
<dbReference type="InterPro" id="IPR022225">
    <property type="entry name" value="Phage_tail_fibre_N"/>
</dbReference>
<proteinExistence type="predicted"/>
<dbReference type="Proteomes" id="UP000515243">
    <property type="component" value="Chromosome 1"/>
</dbReference>
<accession>A0AAP9UEW1</accession>
<dbReference type="EMBL" id="CP040626">
    <property type="protein sequence ID" value="QMW91768.1"/>
    <property type="molecule type" value="Genomic_DNA"/>
</dbReference>
<evidence type="ECO:0000259" key="1">
    <source>
        <dbReference type="Pfam" id="PF12571"/>
    </source>
</evidence>
<protein>
    <submittedName>
        <fullName evidence="2">Phage tail protein</fullName>
    </submittedName>
</protein>
<dbReference type="PANTHER" id="PTHR35191">
    <property type="entry name" value="PROPHAGE SIDE TAIL FIBER PROTEIN HOMOLOG STFQ-RELATED"/>
    <property type="match status" value="1"/>
</dbReference>
<dbReference type="PANTHER" id="PTHR35191:SF1">
    <property type="entry name" value="PROPHAGE SIDE TAIL FIBER PROTEIN HOMOLOG STFQ-RELATED"/>
    <property type="match status" value="1"/>
</dbReference>
<name>A0AAP9UEW1_CLOBU</name>
<evidence type="ECO:0000313" key="2">
    <source>
        <dbReference type="EMBL" id="QMW91768.1"/>
    </source>
</evidence>
<dbReference type="AlphaFoldDB" id="A0AAP9UEW1"/>
<evidence type="ECO:0000313" key="3">
    <source>
        <dbReference type="Proteomes" id="UP000515243"/>
    </source>
</evidence>
<feature type="domain" description="Phage tail fibre protein N-terminal" evidence="1">
    <location>
        <begin position="8"/>
        <end position="154"/>
    </location>
</feature>